<dbReference type="PANTHER" id="PTHR18919:SF165">
    <property type="entry name" value="ACETYL-COA ACETYLTRANSFERASE"/>
    <property type="match status" value="1"/>
</dbReference>
<dbReference type="InterPro" id="IPR002155">
    <property type="entry name" value="Thiolase"/>
</dbReference>
<evidence type="ECO:0000259" key="10">
    <source>
        <dbReference type="Pfam" id="PF00108"/>
    </source>
</evidence>
<evidence type="ECO:0000313" key="12">
    <source>
        <dbReference type="EMBL" id="KAF2446841.1"/>
    </source>
</evidence>
<dbReference type="Proteomes" id="UP000799764">
    <property type="component" value="Unassembled WGS sequence"/>
</dbReference>
<proteinExistence type="inferred from homology"/>
<dbReference type="AlphaFoldDB" id="A0A9P4UDZ0"/>
<dbReference type="GO" id="GO:0006635">
    <property type="term" value="P:fatty acid beta-oxidation"/>
    <property type="evidence" value="ECO:0007669"/>
    <property type="project" value="TreeGrafter"/>
</dbReference>
<evidence type="ECO:0000256" key="1">
    <source>
        <dbReference type="ARBA" id="ARBA00001958"/>
    </source>
</evidence>
<dbReference type="Gene3D" id="3.40.47.10">
    <property type="match status" value="1"/>
</dbReference>
<name>A0A9P4UDZ0_9PLEO</name>
<dbReference type="PIRSF" id="PIRSF000429">
    <property type="entry name" value="Ac-CoA_Ac_transf"/>
    <property type="match status" value="1"/>
</dbReference>
<evidence type="ECO:0000256" key="9">
    <source>
        <dbReference type="RuleBase" id="RU003557"/>
    </source>
</evidence>
<keyword evidence="4 9" id="KW-0808">Transferase</keyword>
<evidence type="ECO:0000256" key="2">
    <source>
        <dbReference type="ARBA" id="ARBA00010982"/>
    </source>
</evidence>
<dbReference type="InterPro" id="IPR016039">
    <property type="entry name" value="Thiolase-like"/>
</dbReference>
<keyword evidence="13" id="KW-1185">Reference proteome</keyword>
<keyword evidence="6 9" id="KW-0012">Acyltransferase</keyword>
<comment type="cofactor">
    <cofactor evidence="1">
        <name>K(+)</name>
        <dbReference type="ChEBI" id="CHEBI:29103"/>
    </cofactor>
</comment>
<dbReference type="EC" id="2.3.1.9" evidence="3"/>
<dbReference type="PANTHER" id="PTHR18919">
    <property type="entry name" value="ACETYL-COA C-ACYLTRANSFERASE"/>
    <property type="match status" value="1"/>
</dbReference>
<dbReference type="InterPro" id="IPR020616">
    <property type="entry name" value="Thiolase_N"/>
</dbReference>
<comment type="similarity">
    <text evidence="2 9">Belongs to the thiolase-like superfamily. Thiolase family.</text>
</comment>
<comment type="caution">
    <text evidence="12">The sequence shown here is derived from an EMBL/GenBank/DDBJ whole genome shotgun (WGS) entry which is preliminary data.</text>
</comment>
<evidence type="ECO:0000256" key="6">
    <source>
        <dbReference type="ARBA" id="ARBA00023315"/>
    </source>
</evidence>
<organism evidence="12 13">
    <name type="scientific">Karstenula rhodostoma CBS 690.94</name>
    <dbReference type="NCBI Taxonomy" id="1392251"/>
    <lineage>
        <taxon>Eukaryota</taxon>
        <taxon>Fungi</taxon>
        <taxon>Dikarya</taxon>
        <taxon>Ascomycota</taxon>
        <taxon>Pezizomycotina</taxon>
        <taxon>Dothideomycetes</taxon>
        <taxon>Pleosporomycetidae</taxon>
        <taxon>Pleosporales</taxon>
        <taxon>Massarineae</taxon>
        <taxon>Didymosphaeriaceae</taxon>
        <taxon>Karstenula</taxon>
    </lineage>
</organism>
<dbReference type="Pfam" id="PF02803">
    <property type="entry name" value="Thiolase_C"/>
    <property type="match status" value="1"/>
</dbReference>
<dbReference type="EMBL" id="MU001497">
    <property type="protein sequence ID" value="KAF2446841.1"/>
    <property type="molecule type" value="Genomic_DNA"/>
</dbReference>
<evidence type="ECO:0000256" key="3">
    <source>
        <dbReference type="ARBA" id="ARBA00012705"/>
    </source>
</evidence>
<evidence type="ECO:0000259" key="11">
    <source>
        <dbReference type="Pfam" id="PF02803"/>
    </source>
</evidence>
<dbReference type="NCBIfam" id="TIGR01930">
    <property type="entry name" value="AcCoA-C-Actrans"/>
    <property type="match status" value="1"/>
</dbReference>
<dbReference type="InterPro" id="IPR020617">
    <property type="entry name" value="Thiolase_C"/>
</dbReference>
<evidence type="ECO:0000256" key="5">
    <source>
        <dbReference type="ARBA" id="ARBA00022958"/>
    </source>
</evidence>
<evidence type="ECO:0000313" key="13">
    <source>
        <dbReference type="Proteomes" id="UP000799764"/>
    </source>
</evidence>
<dbReference type="PROSITE" id="PS00098">
    <property type="entry name" value="THIOLASE_1"/>
    <property type="match status" value="1"/>
</dbReference>
<feature type="domain" description="Thiolase C-terminal" evidence="11">
    <location>
        <begin position="268"/>
        <end position="396"/>
    </location>
</feature>
<dbReference type="GO" id="GO:0006696">
    <property type="term" value="P:ergosterol biosynthetic process"/>
    <property type="evidence" value="ECO:0007669"/>
    <property type="project" value="TreeGrafter"/>
</dbReference>
<dbReference type="GO" id="GO:0003985">
    <property type="term" value="F:acetyl-CoA C-acetyltransferase activity"/>
    <property type="evidence" value="ECO:0007669"/>
    <property type="project" value="UniProtKB-EC"/>
</dbReference>
<feature type="active site" description="Proton acceptor" evidence="8">
    <location>
        <position position="347"/>
    </location>
</feature>
<dbReference type="OrthoDB" id="5404651at2759"/>
<dbReference type="GO" id="GO:0005739">
    <property type="term" value="C:mitochondrion"/>
    <property type="evidence" value="ECO:0007669"/>
    <property type="project" value="TreeGrafter"/>
</dbReference>
<sequence length="397" mass="40698">MSTNPPVYIVASVRTGTGAFKGSLSSLTAVELGSHVIKTALVRVPRLKPEDVDEVLMGNVLSAGLGQNVARQCALGAGLPVTTVCTTINKVCASSMKAITLAAQSIQLGYADVVVAGGTESMSGCPNYTDGKRTTNGVISDGLTDAYGNKEHMGLKAELCAKTHSIGRDEQDSYAIESYRKAQAATQQGLFRQEIAPIKITVPGQRPVLVREDESLSKFDEAKLRSLPPIFASGATGGTVTAANSPALADGASAVVLVSEAKLQALGLTPVARLLGWADAETHPGAFATAPALALPKALERARMQLNEVDAFEINEAFAVAAVANIRLLGIEAAKVNAHGGAVALGHALANSGSRIVTTLLGVLQQVQKRKGGGRAVGAAAICAGGGSSVAIVVERL</sequence>
<dbReference type="SUPFAM" id="SSF53901">
    <property type="entry name" value="Thiolase-like"/>
    <property type="match status" value="2"/>
</dbReference>
<feature type="active site" description="Acyl-thioester intermediate" evidence="8">
    <location>
        <position position="92"/>
    </location>
</feature>
<keyword evidence="5" id="KW-0630">Potassium</keyword>
<reference evidence="12" key="1">
    <citation type="journal article" date="2020" name="Stud. Mycol.">
        <title>101 Dothideomycetes genomes: a test case for predicting lifestyles and emergence of pathogens.</title>
        <authorList>
            <person name="Haridas S."/>
            <person name="Albert R."/>
            <person name="Binder M."/>
            <person name="Bloem J."/>
            <person name="Labutti K."/>
            <person name="Salamov A."/>
            <person name="Andreopoulos B."/>
            <person name="Baker S."/>
            <person name="Barry K."/>
            <person name="Bills G."/>
            <person name="Bluhm B."/>
            <person name="Cannon C."/>
            <person name="Castanera R."/>
            <person name="Culley D."/>
            <person name="Daum C."/>
            <person name="Ezra D."/>
            <person name="Gonzalez J."/>
            <person name="Henrissat B."/>
            <person name="Kuo A."/>
            <person name="Liang C."/>
            <person name="Lipzen A."/>
            <person name="Lutzoni F."/>
            <person name="Magnuson J."/>
            <person name="Mondo S."/>
            <person name="Nolan M."/>
            <person name="Ohm R."/>
            <person name="Pangilinan J."/>
            <person name="Park H.-J."/>
            <person name="Ramirez L."/>
            <person name="Alfaro M."/>
            <person name="Sun H."/>
            <person name="Tritt A."/>
            <person name="Yoshinaga Y."/>
            <person name="Zwiers L.-H."/>
            <person name="Turgeon B."/>
            <person name="Goodwin S."/>
            <person name="Spatafora J."/>
            <person name="Crous P."/>
            <person name="Grigoriev I."/>
        </authorList>
    </citation>
    <scope>NUCLEOTIDE SEQUENCE</scope>
    <source>
        <strain evidence="12">CBS 690.94</strain>
    </source>
</reference>
<accession>A0A9P4UDZ0</accession>
<feature type="domain" description="Thiolase N-terminal" evidence="10">
    <location>
        <begin position="7"/>
        <end position="260"/>
    </location>
</feature>
<evidence type="ECO:0000256" key="8">
    <source>
        <dbReference type="PIRSR" id="PIRSR000429-1"/>
    </source>
</evidence>
<protein>
    <recommendedName>
        <fullName evidence="3">acetyl-CoA C-acetyltransferase</fullName>
        <ecNumber evidence="3">2.3.1.9</ecNumber>
    </recommendedName>
</protein>
<evidence type="ECO:0000256" key="7">
    <source>
        <dbReference type="ARBA" id="ARBA00037924"/>
    </source>
</evidence>
<dbReference type="Pfam" id="PF00108">
    <property type="entry name" value="Thiolase_N"/>
    <property type="match status" value="1"/>
</dbReference>
<gene>
    <name evidence="12" type="ORF">P171DRAFT_442069</name>
</gene>
<feature type="active site" description="Proton acceptor" evidence="8">
    <location>
        <position position="383"/>
    </location>
</feature>
<comment type="pathway">
    <text evidence="7">Metabolic intermediate biosynthesis; (R)-mevalonate biosynthesis; (R)-mevalonate from acetyl-CoA: step 1/3.</text>
</comment>
<dbReference type="InterPro" id="IPR020615">
    <property type="entry name" value="Thiolase_acyl_enz_int_AS"/>
</dbReference>
<dbReference type="CDD" id="cd00751">
    <property type="entry name" value="thiolase"/>
    <property type="match status" value="1"/>
</dbReference>
<evidence type="ECO:0000256" key="4">
    <source>
        <dbReference type="ARBA" id="ARBA00022679"/>
    </source>
</evidence>